<dbReference type="PANTHER" id="PTHR24291:SF50">
    <property type="entry name" value="BIFUNCTIONAL ALBAFLAVENONE MONOOXYGENASE_TERPENE SYNTHASE"/>
    <property type="match status" value="1"/>
</dbReference>
<comment type="caution">
    <text evidence="7">The sequence shown here is derived from an EMBL/GenBank/DDBJ whole genome shotgun (WGS) entry which is preliminary data.</text>
</comment>
<evidence type="ECO:0000256" key="5">
    <source>
        <dbReference type="ARBA" id="ARBA00023004"/>
    </source>
</evidence>
<dbReference type="Proteomes" id="UP000320333">
    <property type="component" value="Unassembled WGS sequence"/>
</dbReference>
<dbReference type="PANTHER" id="PTHR24291">
    <property type="entry name" value="CYTOCHROME P450 FAMILY 4"/>
    <property type="match status" value="1"/>
</dbReference>
<evidence type="ECO:0000313" key="7">
    <source>
        <dbReference type="EMBL" id="TPX74566.1"/>
    </source>
</evidence>
<dbReference type="InterPro" id="IPR001128">
    <property type="entry name" value="Cyt_P450"/>
</dbReference>
<dbReference type="InterPro" id="IPR050196">
    <property type="entry name" value="Cytochrome_P450_Monoox"/>
</dbReference>
<dbReference type="AlphaFoldDB" id="A0A507FH07"/>
<evidence type="ECO:0000256" key="1">
    <source>
        <dbReference type="ARBA" id="ARBA00010617"/>
    </source>
</evidence>
<dbReference type="CDD" id="cd00302">
    <property type="entry name" value="cytochrome_P450"/>
    <property type="match status" value="1"/>
</dbReference>
<name>A0A507FH07_9FUNG</name>
<keyword evidence="3" id="KW-0479">Metal-binding</keyword>
<evidence type="ECO:0008006" key="9">
    <source>
        <dbReference type="Google" id="ProtNLM"/>
    </source>
</evidence>
<dbReference type="GO" id="GO:0005506">
    <property type="term" value="F:iron ion binding"/>
    <property type="evidence" value="ECO:0007669"/>
    <property type="project" value="InterPro"/>
</dbReference>
<dbReference type="EMBL" id="QEAP01000119">
    <property type="protein sequence ID" value="TPX74566.1"/>
    <property type="molecule type" value="Genomic_DNA"/>
</dbReference>
<reference evidence="7 8" key="1">
    <citation type="journal article" date="2019" name="Sci. Rep.">
        <title>Comparative genomics of chytrid fungi reveal insights into the obligate biotrophic and pathogenic lifestyle of Synchytrium endobioticum.</title>
        <authorList>
            <person name="van de Vossenberg B.T.L.H."/>
            <person name="Warris S."/>
            <person name="Nguyen H.D.T."/>
            <person name="van Gent-Pelzer M.P.E."/>
            <person name="Joly D.L."/>
            <person name="van de Geest H.C."/>
            <person name="Bonants P.J.M."/>
            <person name="Smith D.S."/>
            <person name="Levesque C.A."/>
            <person name="van der Lee T.A.J."/>
        </authorList>
    </citation>
    <scope>NUCLEOTIDE SEQUENCE [LARGE SCALE GENOMIC DNA]</scope>
    <source>
        <strain evidence="7 8">CBS 675.73</strain>
    </source>
</reference>
<proteinExistence type="inferred from homology"/>
<dbReference type="GO" id="GO:0004497">
    <property type="term" value="F:monooxygenase activity"/>
    <property type="evidence" value="ECO:0007669"/>
    <property type="project" value="UniProtKB-KW"/>
</dbReference>
<dbReference type="Gene3D" id="1.10.630.10">
    <property type="entry name" value="Cytochrome P450"/>
    <property type="match status" value="1"/>
</dbReference>
<dbReference type="OrthoDB" id="2119687at2759"/>
<dbReference type="InterPro" id="IPR002401">
    <property type="entry name" value="Cyt_P450_E_grp-I"/>
</dbReference>
<dbReference type="InterPro" id="IPR036396">
    <property type="entry name" value="Cyt_P450_sf"/>
</dbReference>
<keyword evidence="4" id="KW-0560">Oxidoreductase</keyword>
<protein>
    <recommendedName>
        <fullName evidence="9">Cytochrome P450</fullName>
    </recommendedName>
</protein>
<keyword evidence="8" id="KW-1185">Reference proteome</keyword>
<dbReference type="PRINTS" id="PR00463">
    <property type="entry name" value="EP450I"/>
</dbReference>
<dbReference type="STRING" id="246404.A0A507FH07"/>
<organism evidence="7 8">
    <name type="scientific">Chytriomyces confervae</name>
    <dbReference type="NCBI Taxonomy" id="246404"/>
    <lineage>
        <taxon>Eukaryota</taxon>
        <taxon>Fungi</taxon>
        <taxon>Fungi incertae sedis</taxon>
        <taxon>Chytridiomycota</taxon>
        <taxon>Chytridiomycota incertae sedis</taxon>
        <taxon>Chytridiomycetes</taxon>
        <taxon>Chytridiales</taxon>
        <taxon>Chytriomycetaceae</taxon>
        <taxon>Chytriomyces</taxon>
    </lineage>
</organism>
<keyword evidence="6" id="KW-0503">Monooxygenase</keyword>
<evidence type="ECO:0000256" key="3">
    <source>
        <dbReference type="ARBA" id="ARBA00022723"/>
    </source>
</evidence>
<dbReference type="GO" id="GO:0020037">
    <property type="term" value="F:heme binding"/>
    <property type="evidence" value="ECO:0007669"/>
    <property type="project" value="InterPro"/>
</dbReference>
<accession>A0A507FH07</accession>
<dbReference type="PRINTS" id="PR00385">
    <property type="entry name" value="P450"/>
</dbReference>
<evidence type="ECO:0000256" key="4">
    <source>
        <dbReference type="ARBA" id="ARBA00023002"/>
    </source>
</evidence>
<sequence>MSNPTVLAVLVSAALGLGVLTVVRRATFQSRVTPPTAANGFPLIGHLFALAKRPSEWERILFEGMDPSVNIVRVFLPGRVLYFTRGTEVARKMFTDSTLNKRPATDDALKQLEIHETGITFNSRIDSWKRNRSTVLLPMHPPKNFQAFKLNLLGLAQNTELLIEGIARPRFIRSLAPRVTVQFTELASVLDQVAASAQPVLVNKMLNLLSMDIIFDVVFSVQNRESQSYLSSLLDPDLPVSEHRFLDMMKGLMDGMTFFLRMPKWGYTWVPSIRSSAKKHRANVNIFIDALQQHIDDKKLEIEGVDFSSTSNQLIDFSTSLLIHPETSKPENLRELQSILRAAIAGGTETSANTMSFMLYELCKNPNVADSIHDEVVRVVQDVTGDGQGDVTSEIVGKLAYLEAAINETHRMYSIASMIGRELEQDHVFDGYTLEAGSSLTVLTQANHMSEKLWDNPQKFDPTRFLDAEKKTEGGPLGLGFAFTPFGYGVRNPGEALAMMEMKVLVANVCRRYKIRLVDPTATVKTRLGLTLQCLDLPIVFEMRV</sequence>
<gene>
    <name evidence="7" type="ORF">CcCBS67573_g04156</name>
</gene>
<keyword evidence="2" id="KW-0349">Heme</keyword>
<evidence type="ECO:0000256" key="2">
    <source>
        <dbReference type="ARBA" id="ARBA00022617"/>
    </source>
</evidence>
<keyword evidence="5" id="KW-0408">Iron</keyword>
<dbReference type="Pfam" id="PF00067">
    <property type="entry name" value="p450"/>
    <property type="match status" value="1"/>
</dbReference>
<dbReference type="GO" id="GO:0016705">
    <property type="term" value="F:oxidoreductase activity, acting on paired donors, with incorporation or reduction of molecular oxygen"/>
    <property type="evidence" value="ECO:0007669"/>
    <property type="project" value="InterPro"/>
</dbReference>
<dbReference type="SUPFAM" id="SSF48264">
    <property type="entry name" value="Cytochrome P450"/>
    <property type="match status" value="1"/>
</dbReference>
<evidence type="ECO:0000313" key="8">
    <source>
        <dbReference type="Proteomes" id="UP000320333"/>
    </source>
</evidence>
<comment type="similarity">
    <text evidence="1">Belongs to the cytochrome P450 family.</text>
</comment>
<evidence type="ECO:0000256" key="6">
    <source>
        <dbReference type="ARBA" id="ARBA00023033"/>
    </source>
</evidence>